<dbReference type="PANTHER" id="PTHR47022:SF2">
    <property type="entry name" value="BTB DOMAIN-CONTAINING PROTEIN"/>
    <property type="match status" value="1"/>
</dbReference>
<dbReference type="STRING" id="131310.A0A0N5A4P4"/>
<evidence type="ECO:0000259" key="1">
    <source>
        <dbReference type="PROSITE" id="PS50097"/>
    </source>
</evidence>
<dbReference type="Proteomes" id="UP000038045">
    <property type="component" value="Unplaced"/>
</dbReference>
<organism evidence="2 3">
    <name type="scientific">Parastrongyloides trichosuri</name>
    <name type="common">Possum-specific nematode worm</name>
    <dbReference type="NCBI Taxonomy" id="131310"/>
    <lineage>
        <taxon>Eukaryota</taxon>
        <taxon>Metazoa</taxon>
        <taxon>Ecdysozoa</taxon>
        <taxon>Nematoda</taxon>
        <taxon>Chromadorea</taxon>
        <taxon>Rhabditida</taxon>
        <taxon>Tylenchina</taxon>
        <taxon>Panagrolaimomorpha</taxon>
        <taxon>Strongyloidoidea</taxon>
        <taxon>Strongyloididae</taxon>
        <taxon>Parastrongyloides</taxon>
    </lineage>
</organism>
<dbReference type="SUPFAM" id="SSF49599">
    <property type="entry name" value="TRAF domain-like"/>
    <property type="match status" value="1"/>
</dbReference>
<proteinExistence type="predicted"/>
<dbReference type="AlphaFoldDB" id="A0A0N5A4P4"/>
<dbReference type="PANTHER" id="PTHR47022">
    <property type="entry name" value="BTB AND MATH DOMAIN-CONTAINING PROTEIN 36-RELATED"/>
    <property type="match status" value="1"/>
</dbReference>
<dbReference type="SMART" id="SM00225">
    <property type="entry name" value="BTB"/>
    <property type="match status" value="1"/>
</dbReference>
<evidence type="ECO:0000313" key="2">
    <source>
        <dbReference type="Proteomes" id="UP000038045"/>
    </source>
</evidence>
<keyword evidence="2" id="KW-1185">Reference proteome</keyword>
<accession>A0A0N5A4P4</accession>
<sequence>MKFNQDVNEWLKTYRENIEMKQSKQGVLKLHINTEGRFFDTIIVELNPKIANLPWTLSTNCEYELVSYSSKRKLLVNLKCNPNSESCFWRCWADIEIRVKHISGDNDKDIVKNGAHKFDYTSNSFECDVGYEDTICGTYNGYLIDGHITIEVLVKVIEVSGVMQEMVIDFTNPTKSENCDLLQSDVALNINGIKIFVNKKYLSTYSNVFKKMFWSPFAESKMDEICLKDVNVAGFVQLLEIIYPMHKNVTDENVEILLELSERFEILYVMDQCEKFLIQNNKINHERKLYLSDRYRLTELQDVCISRIDRVNLITHFKEHETYKDLSLATKVVVFEKFAELMKKNHF</sequence>
<protein>
    <submittedName>
        <fullName evidence="3">BTB domain-containing protein</fullName>
    </submittedName>
</protein>
<dbReference type="InterPro" id="IPR000210">
    <property type="entry name" value="BTB/POZ_dom"/>
</dbReference>
<dbReference type="Gene3D" id="3.30.710.10">
    <property type="entry name" value="Potassium Channel Kv1.1, Chain A"/>
    <property type="match status" value="1"/>
</dbReference>
<dbReference type="CDD" id="cd18186">
    <property type="entry name" value="BTB_POZ_ZBTB_KLHL-like"/>
    <property type="match status" value="1"/>
</dbReference>
<dbReference type="Pfam" id="PF00651">
    <property type="entry name" value="BTB"/>
    <property type="match status" value="1"/>
</dbReference>
<dbReference type="Pfam" id="PF00917">
    <property type="entry name" value="MATH"/>
    <property type="match status" value="1"/>
</dbReference>
<evidence type="ECO:0000313" key="3">
    <source>
        <dbReference type="WBParaSite" id="PTRK_0001667200.1"/>
    </source>
</evidence>
<name>A0A0N5A4P4_PARTI</name>
<dbReference type="InterPro" id="IPR002083">
    <property type="entry name" value="MATH/TRAF_dom"/>
</dbReference>
<dbReference type="PROSITE" id="PS50097">
    <property type="entry name" value="BTB"/>
    <property type="match status" value="1"/>
</dbReference>
<dbReference type="WBParaSite" id="PTRK_0001667200.1">
    <property type="protein sequence ID" value="PTRK_0001667200.1"/>
    <property type="gene ID" value="PTRK_0001667200"/>
</dbReference>
<feature type="domain" description="BTB" evidence="1">
    <location>
        <begin position="184"/>
        <end position="251"/>
    </location>
</feature>
<reference evidence="3" key="1">
    <citation type="submission" date="2017-02" db="UniProtKB">
        <authorList>
            <consortium name="WormBaseParasite"/>
        </authorList>
    </citation>
    <scope>IDENTIFICATION</scope>
</reference>
<dbReference type="SUPFAM" id="SSF54695">
    <property type="entry name" value="POZ domain"/>
    <property type="match status" value="1"/>
</dbReference>
<dbReference type="Gene3D" id="2.60.210.10">
    <property type="entry name" value="Apoptosis, Tumor Necrosis Factor Receptor Associated Protein 2, Chain A"/>
    <property type="match status" value="1"/>
</dbReference>
<dbReference type="InterPro" id="IPR011333">
    <property type="entry name" value="SKP1/BTB/POZ_sf"/>
</dbReference>
<dbReference type="InterPro" id="IPR008974">
    <property type="entry name" value="TRAF-like"/>
</dbReference>